<dbReference type="SUPFAM" id="SSF51011">
    <property type="entry name" value="Glycosyl hydrolase domain"/>
    <property type="match status" value="1"/>
</dbReference>
<dbReference type="PRINTS" id="PR00745">
    <property type="entry name" value="GLHYDRLASE39"/>
</dbReference>
<dbReference type="InterPro" id="IPR051923">
    <property type="entry name" value="Glycosyl_Hydrolase_39"/>
</dbReference>
<dbReference type="InterPro" id="IPR000514">
    <property type="entry name" value="Glyco_hydro_39"/>
</dbReference>
<sequence>MFSNAFAGSVKNSAEIIADTAAQTITVDLDKKVGKMQPMWAYVGYDEGNYTYLPESKKLMGNLVKLSQSPVYIRAHNLLNTNEGSPMALKWGSTNAYTEDKDGNPVYDWKTVDKIVDTWVNMGIKPLMEIGFMPKALSTKPEPYKHKWSPGDAYSDIWTGWAYPPNNYDKWEALIYEWVKHSVERYGAKEVETWWWQLWNEPDAGYWAGTDEEYFKLYDYTAKAVKRALPSARVGGPNVTGGLSKRQSQFLTDFLEHCRSGKNFATGKKGAQIDFLGFHAKGAPKVTDAGHVQMGLSTHLKQIDASFKIIKSFPEFAKLPVIIGESDPEGCAACSSSSGYSNMAYRNGTLFSSYFAASFARKYELADKHNINLEGAVSWTFTFPGQPWFDGFRSFATHGVAKPVLNVMRMLGLMTGDRVLVNKANGYNVEKIMQNGVSGTSDINAMASRDENSASVMIWNYNDEDIEISPAQIALALKGIPVSRVLVHHYRIDETHSNSFTTWREMGAPQQVTNAQYKHLEESGNLEMISSPQWVDVKNGQGDIRFEMPAQGVSLLRVTWNK</sequence>
<comment type="similarity">
    <text evidence="1">Belongs to the glycosyl hydrolase 39 family.</text>
</comment>
<dbReference type="GO" id="GO:0004553">
    <property type="term" value="F:hydrolase activity, hydrolyzing O-glycosyl compounds"/>
    <property type="evidence" value="ECO:0007669"/>
    <property type="project" value="InterPro"/>
</dbReference>
<dbReference type="InterPro" id="IPR017853">
    <property type="entry name" value="GH"/>
</dbReference>
<protein>
    <submittedName>
        <fullName evidence="6">Beta-xylosidase</fullName>
    </submittedName>
</protein>
<dbReference type="EMBL" id="QNUL01000030">
    <property type="protein sequence ID" value="REA57173.1"/>
    <property type="molecule type" value="Genomic_DNA"/>
</dbReference>
<dbReference type="PANTHER" id="PTHR12631">
    <property type="entry name" value="ALPHA-L-IDURONIDASE"/>
    <property type="match status" value="1"/>
</dbReference>
<dbReference type="Gene3D" id="3.20.20.80">
    <property type="entry name" value="Glycosidases"/>
    <property type="match status" value="1"/>
</dbReference>
<dbReference type="PANTHER" id="PTHR12631:SF8">
    <property type="entry name" value="ALPHA-L-IDURONIDASE"/>
    <property type="match status" value="1"/>
</dbReference>
<reference evidence="6 7" key="1">
    <citation type="submission" date="2018-07" db="EMBL/GenBank/DDBJ databases">
        <title>Dyadobacter roseus sp. nov., isolated from rose rhizosphere soil.</title>
        <authorList>
            <person name="Chen L."/>
        </authorList>
    </citation>
    <scope>NUCLEOTIDE SEQUENCE [LARGE SCALE GENOMIC DNA]</scope>
    <source>
        <strain evidence="6 7">RS19</strain>
    </source>
</reference>
<feature type="domain" description="Glycosyl hydrolases family 39 N-terminal catalytic" evidence="5">
    <location>
        <begin position="25"/>
        <end position="522"/>
    </location>
</feature>
<name>A0A3D8Y4J4_9BACT</name>
<evidence type="ECO:0000256" key="1">
    <source>
        <dbReference type="ARBA" id="ARBA00008875"/>
    </source>
</evidence>
<dbReference type="SUPFAM" id="SSF51445">
    <property type="entry name" value="(Trans)glycosidases"/>
    <property type="match status" value="1"/>
</dbReference>
<accession>A0A3D8Y4J4</accession>
<evidence type="ECO:0000313" key="6">
    <source>
        <dbReference type="EMBL" id="REA57173.1"/>
    </source>
</evidence>
<gene>
    <name evidence="6" type="ORF">DSL64_24625</name>
</gene>
<keyword evidence="2" id="KW-0378">Hydrolase</keyword>
<evidence type="ECO:0000259" key="5">
    <source>
        <dbReference type="Pfam" id="PF01229"/>
    </source>
</evidence>
<evidence type="ECO:0000256" key="4">
    <source>
        <dbReference type="PIRSR" id="PIRSR600514-1"/>
    </source>
</evidence>
<dbReference type="GO" id="GO:0005975">
    <property type="term" value="P:carbohydrate metabolic process"/>
    <property type="evidence" value="ECO:0007669"/>
    <property type="project" value="InterPro"/>
</dbReference>
<evidence type="ECO:0000256" key="2">
    <source>
        <dbReference type="ARBA" id="ARBA00022801"/>
    </source>
</evidence>
<dbReference type="AlphaFoldDB" id="A0A3D8Y4J4"/>
<keyword evidence="7" id="KW-1185">Reference proteome</keyword>
<feature type="active site" description="Proton donor" evidence="4">
    <location>
        <position position="201"/>
    </location>
</feature>
<dbReference type="Proteomes" id="UP000256373">
    <property type="component" value="Unassembled WGS sequence"/>
</dbReference>
<dbReference type="Pfam" id="PF01229">
    <property type="entry name" value="Glyco_hydro_39"/>
    <property type="match status" value="1"/>
</dbReference>
<evidence type="ECO:0000256" key="3">
    <source>
        <dbReference type="ARBA" id="ARBA00023295"/>
    </source>
</evidence>
<proteinExistence type="inferred from homology"/>
<organism evidence="6 7">
    <name type="scientific">Dyadobacter luteus</name>
    <dbReference type="NCBI Taxonomy" id="2259619"/>
    <lineage>
        <taxon>Bacteria</taxon>
        <taxon>Pseudomonadati</taxon>
        <taxon>Bacteroidota</taxon>
        <taxon>Cytophagia</taxon>
        <taxon>Cytophagales</taxon>
        <taxon>Spirosomataceae</taxon>
        <taxon>Dyadobacter</taxon>
    </lineage>
</organism>
<comment type="caution">
    <text evidence="6">The sequence shown here is derived from an EMBL/GenBank/DDBJ whole genome shotgun (WGS) entry which is preliminary data.</text>
</comment>
<keyword evidence="3" id="KW-0326">Glycosidase</keyword>
<dbReference type="Gene3D" id="2.60.40.1500">
    <property type="entry name" value="Glycosyl hydrolase domain, family 39"/>
    <property type="match status" value="1"/>
</dbReference>
<dbReference type="OrthoDB" id="9776971at2"/>
<evidence type="ECO:0000313" key="7">
    <source>
        <dbReference type="Proteomes" id="UP000256373"/>
    </source>
</evidence>
<dbReference type="InterPro" id="IPR049166">
    <property type="entry name" value="GH39_cat"/>
</dbReference>